<proteinExistence type="predicted"/>
<name>A0A6H1ZE26_9ZZZZ</name>
<sequence length="84" mass="9943">MTNYIVNEEELKNIFNMGINGEDFSFDDFLKSKQLVELVAEGDIEEVLEDFRSWVHEEHNKISHLEIMQGNLKMIKVFIVREIL</sequence>
<evidence type="ECO:0000313" key="2">
    <source>
        <dbReference type="EMBL" id="QJH97866.1"/>
    </source>
</evidence>
<dbReference type="EMBL" id="MT143990">
    <property type="protein sequence ID" value="QJA45440.1"/>
    <property type="molecule type" value="Genomic_DNA"/>
</dbReference>
<protein>
    <submittedName>
        <fullName evidence="1">Uncharacterized protein</fullName>
    </submittedName>
</protein>
<evidence type="ECO:0000313" key="1">
    <source>
        <dbReference type="EMBL" id="QJA45440.1"/>
    </source>
</evidence>
<organism evidence="1">
    <name type="scientific">viral metagenome</name>
    <dbReference type="NCBI Taxonomy" id="1070528"/>
    <lineage>
        <taxon>unclassified sequences</taxon>
        <taxon>metagenomes</taxon>
        <taxon>organismal metagenomes</taxon>
    </lineage>
</organism>
<dbReference type="EMBL" id="MT144705">
    <property type="protein sequence ID" value="QJH97866.1"/>
    <property type="molecule type" value="Genomic_DNA"/>
</dbReference>
<accession>A0A6H1ZE26</accession>
<gene>
    <name evidence="1" type="ORF">TM448A00237_0046</name>
    <name evidence="2" type="ORF">TM448B01100_0012</name>
</gene>
<reference evidence="1" key="1">
    <citation type="submission" date="2020-03" db="EMBL/GenBank/DDBJ databases">
        <title>The deep terrestrial virosphere.</title>
        <authorList>
            <person name="Holmfeldt K."/>
            <person name="Nilsson E."/>
            <person name="Simone D."/>
            <person name="Lopez-Fernandez M."/>
            <person name="Wu X."/>
            <person name="de Brujin I."/>
            <person name="Lundin D."/>
            <person name="Andersson A."/>
            <person name="Bertilsson S."/>
            <person name="Dopson M."/>
        </authorList>
    </citation>
    <scope>NUCLEOTIDE SEQUENCE</scope>
    <source>
        <strain evidence="1">TM448A00237</strain>
        <strain evidence="2">TM448B01100</strain>
    </source>
</reference>
<dbReference type="AlphaFoldDB" id="A0A6H1ZE26"/>